<evidence type="ECO:0008006" key="5">
    <source>
        <dbReference type="Google" id="ProtNLM"/>
    </source>
</evidence>
<protein>
    <recommendedName>
        <fullName evidence="5">Coiled-coil domain containing 171</fullName>
    </recommendedName>
</protein>
<evidence type="ECO:0000256" key="2">
    <source>
        <dbReference type="SAM" id="MobiDB-lite"/>
    </source>
</evidence>
<feature type="region of interest" description="Disordered" evidence="2">
    <location>
        <begin position="945"/>
        <end position="995"/>
    </location>
</feature>
<name>A0A3P8QE14_ASTCA</name>
<feature type="coiled-coil region" evidence="1">
    <location>
        <begin position="455"/>
        <end position="492"/>
    </location>
</feature>
<evidence type="ECO:0000256" key="1">
    <source>
        <dbReference type="SAM" id="Coils"/>
    </source>
</evidence>
<feature type="region of interest" description="Disordered" evidence="2">
    <location>
        <begin position="228"/>
        <end position="251"/>
    </location>
</feature>
<evidence type="ECO:0000313" key="4">
    <source>
        <dbReference type="Proteomes" id="UP000265100"/>
    </source>
</evidence>
<evidence type="ECO:0000313" key="3">
    <source>
        <dbReference type="Ensembl" id="ENSACLP00000027342.2"/>
    </source>
</evidence>
<reference evidence="3" key="4">
    <citation type="submission" date="2025-09" db="UniProtKB">
        <authorList>
            <consortium name="Ensembl"/>
        </authorList>
    </citation>
    <scope>IDENTIFICATION</scope>
</reference>
<dbReference type="PANTHER" id="PTHR37476">
    <property type="entry name" value="COILED-COIL DOMAIN-CONTAINING PROTEIN 171"/>
    <property type="match status" value="1"/>
</dbReference>
<dbReference type="Proteomes" id="UP000265100">
    <property type="component" value="Chromosome 3"/>
</dbReference>
<keyword evidence="4" id="KW-1185">Reference proteome</keyword>
<keyword evidence="1" id="KW-0175">Coiled coil</keyword>
<proteinExistence type="predicted"/>
<reference evidence="3" key="3">
    <citation type="submission" date="2025-08" db="UniProtKB">
        <authorList>
            <consortium name="Ensembl"/>
        </authorList>
    </citation>
    <scope>IDENTIFICATION</scope>
</reference>
<feature type="compositionally biased region" description="Basic residues" evidence="2">
    <location>
        <begin position="977"/>
        <end position="995"/>
    </location>
</feature>
<organism evidence="3 4">
    <name type="scientific">Astatotilapia calliptera</name>
    <name type="common">Eastern happy</name>
    <name type="synonym">Chromis callipterus</name>
    <dbReference type="NCBI Taxonomy" id="8154"/>
    <lineage>
        <taxon>Eukaryota</taxon>
        <taxon>Metazoa</taxon>
        <taxon>Chordata</taxon>
        <taxon>Craniata</taxon>
        <taxon>Vertebrata</taxon>
        <taxon>Euteleostomi</taxon>
        <taxon>Actinopterygii</taxon>
        <taxon>Neopterygii</taxon>
        <taxon>Teleostei</taxon>
        <taxon>Neoteleostei</taxon>
        <taxon>Acanthomorphata</taxon>
        <taxon>Ovalentaria</taxon>
        <taxon>Cichlomorphae</taxon>
        <taxon>Cichliformes</taxon>
        <taxon>Cichlidae</taxon>
        <taxon>African cichlids</taxon>
        <taxon>Pseudocrenilabrinae</taxon>
        <taxon>Haplochromini</taxon>
        <taxon>Astatotilapia</taxon>
    </lineage>
</organism>
<dbReference type="Bgee" id="ENSACLG00000018520">
    <property type="expression patterns" value="Expressed in anal fin and 4 other cell types or tissues"/>
</dbReference>
<sequence>MEREERSRREKELRVRDLEAAVAVERSGQQEAQSSLELLRAQFREVENAYSRERERSSSTERALERLQLEYEQCKSVMSAALETERKTTYDLSEKLEEEERQHANTHSLLEQAVQRQCDTEEAFVTCVKQIRDALQQHTSEPSAQPAEDDGKQSLPAEVLQLLRTTLSSYQQRLLDADRQLQDLLLVSEKLQEENQTLQQLTSDQRSQIDESQQETLKLKEEVSRLRQESSDWSTQSQSQEAELQREREERTADVQEITEHYKKESTAHLSFLYCLYQRLLAGCVLLDQSQSILGNFTWKELCDVISEQVDQLTSDLKKANNKIAHLQSVCDKKSVCVRELQRNQECVLSRLEESVRRREEEWSRQHTHTVRGLQSELQLCRSQCDSLRDRTSSLEQRCSSLTSDLSQLRGLLSRSRKESSSFFLACALLGGALRHAHHRLCGLSEQKKFLCRQLAEREQLEEEVRRLVDALEGEKDQEKEEEKKRERTRRATKRWRRTVCAVLAVRRWCSLARNTTVLLRLERGGGAPAVCVCGGADTATQKGRDTADKKLTDGREGLCARLFGSKRLSSTILTSMSDLQEALGDSDSSPPLLLSVACAGLSRLLDLLLDQSESSLSSCGVKEETLSSRMRLGLSSLTSLQSDTKSLVSVLQQHFLVFSQRLHSAEVERRSLRLEVANLRKGLRKETSRMVPDERFQSVCVELRQALSREQEAQMLIQEQSNQLHTLQRQVDENAAEQAETQRTLRQTTQVLSEARQEVNRKERSLRILGKHLSGIQKGKKQVEERLQRAEEELSDASRRRDGVVSCMKAAEASCKQFRDSLIQSQHSLKAKPRPLLLPHENLELSGAESIMGAPEATACQSFLSAVSQLCHTCSSRIDWLEQEVSAHRSHVTALRSELQDACLRDNLAFVPVSDFTETFPVADLEIPQAVPLCDLSKNPMITVNHSPSKVNPTPPSKASSSPTSASCKVTVGQTKLKKATKKTRGHVKSGGRK</sequence>
<feature type="coiled-coil region" evidence="1">
    <location>
        <begin position="1"/>
        <end position="116"/>
    </location>
</feature>
<dbReference type="AlphaFoldDB" id="A0A3P8QE14"/>
<dbReference type="GeneTree" id="ENSGT00940000167699"/>
<dbReference type="Ensembl" id="ENSACLT00000027985.2">
    <property type="protein sequence ID" value="ENSACLP00000027342.2"/>
    <property type="gene ID" value="ENSACLG00000018520.2"/>
</dbReference>
<feature type="coiled-coil region" evidence="1">
    <location>
        <begin position="303"/>
        <end position="330"/>
    </location>
</feature>
<reference evidence="4" key="2">
    <citation type="submission" date="2023-03" db="EMBL/GenBank/DDBJ databases">
        <authorList>
            <consortium name="Wellcome Sanger Institute Data Sharing"/>
        </authorList>
    </citation>
    <scope>NUCLEOTIDE SEQUENCE [LARGE SCALE GENOMIC DNA]</scope>
</reference>
<feature type="compositionally biased region" description="Low complexity" evidence="2">
    <location>
        <begin position="958"/>
        <end position="968"/>
    </location>
</feature>
<reference evidence="3 4" key="1">
    <citation type="submission" date="2018-05" db="EMBL/GenBank/DDBJ databases">
        <authorList>
            <person name="Datahose"/>
        </authorList>
    </citation>
    <scope>NUCLEOTIDE SEQUENCE</scope>
</reference>
<feature type="coiled-coil region" evidence="1">
    <location>
        <begin position="704"/>
        <end position="801"/>
    </location>
</feature>
<dbReference type="PANTHER" id="PTHR37476:SF1">
    <property type="entry name" value="COILED-COIL DOMAIN-CONTAINING PROTEIN 171"/>
    <property type="match status" value="1"/>
</dbReference>
<accession>A0A3P8QE14</accession>